<dbReference type="PROSITE" id="PS51168">
    <property type="entry name" value="CHORISMATE_MUT_2"/>
    <property type="match status" value="1"/>
</dbReference>
<protein>
    <recommendedName>
        <fullName evidence="8">Bifunctional chorismate mutase/prephenate dehydratase</fullName>
        <ecNumber evidence="7">4.2.1.51</ecNumber>
        <ecNumber evidence="6">5.4.99.5</ecNumber>
    </recommendedName>
    <alternativeName>
        <fullName evidence="17">Chorismate mutase-prephenate dehydratase</fullName>
    </alternativeName>
    <alternativeName>
        <fullName evidence="16">p-protein</fullName>
    </alternativeName>
</protein>
<dbReference type="RefSeq" id="WP_034968925.1">
    <property type="nucleotide sequence ID" value="NZ_CP012542.1"/>
</dbReference>
<evidence type="ECO:0000256" key="13">
    <source>
        <dbReference type="ARBA" id="ARBA00023235"/>
    </source>
</evidence>
<comment type="catalytic activity">
    <reaction evidence="18">
        <text>prephenate + H(+) = 3-phenylpyruvate + CO2 + H2O</text>
        <dbReference type="Rhea" id="RHEA:21648"/>
        <dbReference type="ChEBI" id="CHEBI:15377"/>
        <dbReference type="ChEBI" id="CHEBI:15378"/>
        <dbReference type="ChEBI" id="CHEBI:16526"/>
        <dbReference type="ChEBI" id="CHEBI:18005"/>
        <dbReference type="ChEBI" id="CHEBI:29934"/>
        <dbReference type="EC" id="4.2.1.51"/>
    </reaction>
</comment>
<dbReference type="SUPFAM" id="SSF53850">
    <property type="entry name" value="Periplasmic binding protein-like II"/>
    <property type="match status" value="1"/>
</dbReference>
<comment type="subcellular location">
    <subcellularLocation>
        <location evidence="3">Cytoplasm</location>
    </subcellularLocation>
</comment>
<dbReference type="NCBIfam" id="TIGR01807">
    <property type="entry name" value="CM_P2"/>
    <property type="match status" value="1"/>
</dbReference>
<evidence type="ECO:0000256" key="1">
    <source>
        <dbReference type="ARBA" id="ARBA00000824"/>
    </source>
</evidence>
<dbReference type="InterPro" id="IPR008242">
    <property type="entry name" value="Chor_mutase/pphenate_deHydtase"/>
</dbReference>
<evidence type="ECO:0000256" key="4">
    <source>
        <dbReference type="ARBA" id="ARBA00004741"/>
    </source>
</evidence>
<comment type="pathway">
    <text evidence="4">Amino-acid biosynthesis; L-phenylalanine biosynthesis; phenylpyruvate from prephenate: step 1/1.</text>
</comment>
<comment type="catalytic activity">
    <reaction evidence="1">
        <text>chorismate = prephenate</text>
        <dbReference type="Rhea" id="RHEA:13897"/>
        <dbReference type="ChEBI" id="CHEBI:29748"/>
        <dbReference type="ChEBI" id="CHEBI:29934"/>
        <dbReference type="EC" id="5.4.99.5"/>
    </reaction>
</comment>
<keyword evidence="24" id="KW-1185">Reference proteome</keyword>
<comment type="pathway">
    <text evidence="5">Metabolic intermediate biosynthesis; prephenate biosynthesis; prephenate from chorismate: step 1/1.</text>
</comment>
<evidence type="ECO:0000256" key="3">
    <source>
        <dbReference type="ARBA" id="ARBA00004496"/>
    </source>
</evidence>
<dbReference type="SUPFAM" id="SSF55021">
    <property type="entry name" value="ACT-like"/>
    <property type="match status" value="1"/>
</dbReference>
<keyword evidence="13 23" id="KW-0413">Isomerase</keyword>
<dbReference type="Pfam" id="PF00800">
    <property type="entry name" value="PDT"/>
    <property type="match status" value="1"/>
</dbReference>
<dbReference type="Gene3D" id="3.40.190.10">
    <property type="entry name" value="Periplasmic binding protein-like II"/>
    <property type="match status" value="2"/>
</dbReference>
<evidence type="ECO:0000256" key="5">
    <source>
        <dbReference type="ARBA" id="ARBA00004817"/>
    </source>
</evidence>
<dbReference type="PROSITE" id="PS00858">
    <property type="entry name" value="PREPHENATE_DEHYDR_2"/>
    <property type="match status" value="1"/>
</dbReference>
<dbReference type="Proteomes" id="UP000503264">
    <property type="component" value="Chromosome"/>
</dbReference>
<dbReference type="Gene3D" id="1.20.59.10">
    <property type="entry name" value="Chorismate mutase"/>
    <property type="match status" value="1"/>
</dbReference>
<dbReference type="EC" id="4.2.1.51" evidence="7"/>
<evidence type="ECO:0000256" key="7">
    <source>
        <dbReference type="ARBA" id="ARBA00013147"/>
    </source>
</evidence>
<evidence type="ECO:0000256" key="18">
    <source>
        <dbReference type="ARBA" id="ARBA00047848"/>
    </source>
</evidence>
<evidence type="ECO:0000256" key="11">
    <source>
        <dbReference type="ARBA" id="ARBA00023141"/>
    </source>
</evidence>
<evidence type="ECO:0000259" key="20">
    <source>
        <dbReference type="PROSITE" id="PS51168"/>
    </source>
</evidence>
<name>A0A6G5QEJ8_9BACT</name>
<dbReference type="Pfam" id="PF01817">
    <property type="entry name" value="CM_2"/>
    <property type="match status" value="1"/>
</dbReference>
<comment type="function">
    <text evidence="2">Catalyzes the Claisen rearrangement of chorismate to prephenate and the decarboxylation/dehydration of prephenate to phenylpyruvate.</text>
</comment>
<dbReference type="CDD" id="cd13630">
    <property type="entry name" value="PBP2_PDT_1"/>
    <property type="match status" value="1"/>
</dbReference>
<evidence type="ECO:0000256" key="15">
    <source>
        <dbReference type="ARBA" id="ARBA00023268"/>
    </source>
</evidence>
<dbReference type="SUPFAM" id="SSF48600">
    <property type="entry name" value="Chorismate mutase II"/>
    <property type="match status" value="1"/>
</dbReference>
<dbReference type="Gene3D" id="3.30.70.260">
    <property type="match status" value="1"/>
</dbReference>
<dbReference type="GO" id="GO:0009094">
    <property type="term" value="P:L-phenylalanine biosynthetic process"/>
    <property type="evidence" value="ECO:0007669"/>
    <property type="project" value="UniProtKB-UniPathway"/>
</dbReference>
<dbReference type="UniPathway" id="UPA00121">
    <property type="reaction ID" value="UER00345"/>
</dbReference>
<evidence type="ECO:0000256" key="10">
    <source>
        <dbReference type="ARBA" id="ARBA00022605"/>
    </source>
</evidence>
<dbReference type="GO" id="GO:0004664">
    <property type="term" value="F:prephenate dehydratase activity"/>
    <property type="evidence" value="ECO:0007669"/>
    <property type="project" value="UniProtKB-EC"/>
</dbReference>
<dbReference type="InterPro" id="IPR036263">
    <property type="entry name" value="Chorismate_II_sf"/>
</dbReference>
<dbReference type="GO" id="GO:0005737">
    <property type="term" value="C:cytoplasm"/>
    <property type="evidence" value="ECO:0007669"/>
    <property type="project" value="UniProtKB-SubCell"/>
</dbReference>
<dbReference type="CDD" id="cd04905">
    <property type="entry name" value="ACT_CM-PDT"/>
    <property type="match status" value="1"/>
</dbReference>
<dbReference type="NCBIfam" id="NF008865">
    <property type="entry name" value="PRK11898.1"/>
    <property type="match status" value="1"/>
</dbReference>
<dbReference type="Pfam" id="PF01842">
    <property type="entry name" value="ACT"/>
    <property type="match status" value="1"/>
</dbReference>
<evidence type="ECO:0000256" key="9">
    <source>
        <dbReference type="ARBA" id="ARBA00022490"/>
    </source>
</evidence>
<dbReference type="PIRSF" id="PIRSF001500">
    <property type="entry name" value="Chor_mut_pdt_Ppr"/>
    <property type="match status" value="1"/>
</dbReference>
<evidence type="ECO:0000256" key="19">
    <source>
        <dbReference type="PIRSR" id="PIRSR001500-2"/>
    </source>
</evidence>
<evidence type="ECO:0000259" key="21">
    <source>
        <dbReference type="PROSITE" id="PS51171"/>
    </source>
</evidence>
<keyword evidence="11" id="KW-0057">Aromatic amino acid biosynthesis</keyword>
<evidence type="ECO:0000256" key="16">
    <source>
        <dbReference type="ARBA" id="ARBA00031175"/>
    </source>
</evidence>
<dbReference type="PROSITE" id="PS51171">
    <property type="entry name" value="PREPHENATE_DEHYDR_3"/>
    <property type="match status" value="1"/>
</dbReference>
<dbReference type="PROSITE" id="PS00857">
    <property type="entry name" value="PREPHENATE_DEHYDR_1"/>
    <property type="match status" value="1"/>
</dbReference>
<evidence type="ECO:0000313" key="23">
    <source>
        <dbReference type="EMBL" id="QCD43987.1"/>
    </source>
</evidence>
<reference evidence="23 24" key="1">
    <citation type="submission" date="2016-07" db="EMBL/GenBank/DDBJ databases">
        <title>Comparative genomics of the Campylobacter concisus group.</title>
        <authorList>
            <person name="Miller W.G."/>
            <person name="Yee E."/>
            <person name="Chapman M.H."/>
            <person name="Huynh S."/>
            <person name="Bono J.L."/>
            <person name="On S.L.W."/>
            <person name="StLeger J."/>
            <person name="Foster G."/>
            <person name="Parker C.T."/>
        </authorList>
    </citation>
    <scope>NUCLEOTIDE SEQUENCE [LARGE SCALE GENOMIC DNA]</scope>
    <source>
        <strain evidence="23 24">CCUG 21559</strain>
    </source>
</reference>
<dbReference type="UniPathway" id="UPA00120">
    <property type="reaction ID" value="UER00203"/>
</dbReference>
<feature type="domain" description="Prephenate dehydratase" evidence="21">
    <location>
        <begin position="88"/>
        <end position="265"/>
    </location>
</feature>
<dbReference type="EMBL" id="CP012542">
    <property type="protein sequence ID" value="QCD43987.1"/>
    <property type="molecule type" value="Genomic_DNA"/>
</dbReference>
<dbReference type="GO" id="GO:0004106">
    <property type="term" value="F:chorismate mutase activity"/>
    <property type="evidence" value="ECO:0007669"/>
    <property type="project" value="UniProtKB-EC"/>
</dbReference>
<dbReference type="InterPro" id="IPR002701">
    <property type="entry name" value="CM_II_prokaryot"/>
</dbReference>
<evidence type="ECO:0000256" key="12">
    <source>
        <dbReference type="ARBA" id="ARBA00023222"/>
    </source>
</evidence>
<accession>A0A6G5QEJ8</accession>
<sequence>MQELNELRKSIDEIDDLILAKLNERMQIVKKIGELKHTSGTPIYRPERERAILNRLEATKGGLLNKAAIEAIYLEIFAVSRNLEMPQKVAYLGPEGTYTHQAAQSRFGAMSEYLPLATIDSVFTKLSLKEVKYGVVPIENNTEGAVGATLDCLAKFENVKIVAELYLDIHHSFVSQSENLKTINTIYSHPQGYNQCKNFLESHLLSGVKFVPSKSTAEAAFLASKDPNSAAICSKIAAKIYNVPILFETIEDNLANRTRFLILSDFKNTNNPHSKTSILAKTAHKPGGLADLLRIFKDENINLTKLESRPVKQRKFDFMFFIDFDGHIDDESVQNAINLATDQGAEIKWLGSYLDGEI</sequence>
<proteinExistence type="predicted"/>
<dbReference type="InterPro" id="IPR045865">
    <property type="entry name" value="ACT-like_dom_sf"/>
</dbReference>
<keyword evidence="15" id="KW-0511">Multifunctional enzyme</keyword>
<evidence type="ECO:0000256" key="14">
    <source>
        <dbReference type="ARBA" id="ARBA00023239"/>
    </source>
</evidence>
<dbReference type="EC" id="5.4.99.5" evidence="6"/>
<dbReference type="PROSITE" id="PS51671">
    <property type="entry name" value="ACT"/>
    <property type="match status" value="1"/>
</dbReference>
<dbReference type="PANTHER" id="PTHR21022">
    <property type="entry name" value="PREPHENATE DEHYDRATASE P PROTEIN"/>
    <property type="match status" value="1"/>
</dbReference>
<dbReference type="InterPro" id="IPR010957">
    <property type="entry name" value="G/b/e-P-prot_chorismate_mutase"/>
</dbReference>
<feature type="site" description="Essential for prephenate dehydratase activity" evidence="19">
    <location>
        <position position="258"/>
    </location>
</feature>
<feature type="domain" description="Chorismate mutase" evidence="20">
    <location>
        <begin position="1"/>
        <end position="88"/>
    </location>
</feature>
<dbReference type="AlphaFoldDB" id="A0A6G5QEJ8"/>
<evidence type="ECO:0000256" key="17">
    <source>
        <dbReference type="ARBA" id="ARBA00031520"/>
    </source>
</evidence>
<dbReference type="SMART" id="SM00830">
    <property type="entry name" value="CM_2"/>
    <property type="match status" value="1"/>
</dbReference>
<keyword evidence="12" id="KW-0584">Phenylalanine biosynthesis</keyword>
<dbReference type="GO" id="GO:0046417">
    <property type="term" value="P:chorismate metabolic process"/>
    <property type="evidence" value="ECO:0007669"/>
    <property type="project" value="InterPro"/>
</dbReference>
<gene>
    <name evidence="23" type="primary">pheA</name>
    <name evidence="23" type="ORF">CMUC_0168</name>
</gene>
<keyword evidence="9" id="KW-0963">Cytoplasm</keyword>
<keyword evidence="10" id="KW-0028">Amino-acid biosynthesis</keyword>
<dbReference type="InterPro" id="IPR036979">
    <property type="entry name" value="CM_dom_sf"/>
</dbReference>
<dbReference type="InterPro" id="IPR018528">
    <property type="entry name" value="Preph_deHydtase_CS"/>
</dbReference>
<feature type="domain" description="ACT" evidence="22">
    <location>
        <begin position="277"/>
        <end position="352"/>
    </location>
</feature>
<evidence type="ECO:0000256" key="2">
    <source>
        <dbReference type="ARBA" id="ARBA00002364"/>
    </source>
</evidence>
<keyword evidence="14 23" id="KW-0456">Lyase</keyword>
<dbReference type="PANTHER" id="PTHR21022:SF19">
    <property type="entry name" value="PREPHENATE DEHYDRATASE-RELATED"/>
    <property type="match status" value="1"/>
</dbReference>
<evidence type="ECO:0000259" key="22">
    <source>
        <dbReference type="PROSITE" id="PS51671"/>
    </source>
</evidence>
<dbReference type="InterPro" id="IPR002912">
    <property type="entry name" value="ACT_dom"/>
</dbReference>
<evidence type="ECO:0000313" key="24">
    <source>
        <dbReference type="Proteomes" id="UP000503264"/>
    </source>
</evidence>
<dbReference type="InterPro" id="IPR001086">
    <property type="entry name" value="Preph_deHydtase"/>
</dbReference>
<evidence type="ECO:0000256" key="6">
    <source>
        <dbReference type="ARBA" id="ARBA00012404"/>
    </source>
</evidence>
<organism evidence="23 24">
    <name type="scientific">Campylobacter mucosalis CCUG 21559</name>
    <dbReference type="NCBI Taxonomy" id="1032067"/>
    <lineage>
        <taxon>Bacteria</taxon>
        <taxon>Pseudomonadati</taxon>
        <taxon>Campylobacterota</taxon>
        <taxon>Epsilonproteobacteria</taxon>
        <taxon>Campylobacterales</taxon>
        <taxon>Campylobacteraceae</taxon>
        <taxon>Campylobacter</taxon>
    </lineage>
</organism>
<evidence type="ECO:0000256" key="8">
    <source>
        <dbReference type="ARBA" id="ARBA00014401"/>
    </source>
</evidence>